<dbReference type="FunFam" id="2.40.30.20:FF:000004">
    <property type="entry name" value="Riboflavin synthase, alpha subunit"/>
    <property type="match status" value="1"/>
</dbReference>
<dbReference type="EMBL" id="UINC01001153">
    <property type="protein sequence ID" value="SUZ72651.1"/>
    <property type="molecule type" value="Genomic_DNA"/>
</dbReference>
<dbReference type="GO" id="GO:0009231">
    <property type="term" value="P:riboflavin biosynthetic process"/>
    <property type="evidence" value="ECO:0007669"/>
    <property type="project" value="UniProtKB-KW"/>
</dbReference>
<sequence>MFTGIIKAVGVVTDITSKAGDICMSIRSPKPSYRDIRLGESIAVNGVCLTAVTVSKNGFNVDISRETLTTTTLCSLKVGSHVNIEPALTVGDSMSGHFVTGHVDCIGKVILKKPDARSTYLRISFPSRFLKYIAPKGSICIDGVSLTVNEVSGNEFTVNIIPHTTDVTILDGYQVGTEVNIEIDLIARYLERFTSDEKSNTTSKEFLKVHGYG</sequence>
<dbReference type="AlphaFoldDB" id="A0A381Q032"/>
<evidence type="ECO:0000256" key="6">
    <source>
        <dbReference type="ARBA" id="ARBA00022619"/>
    </source>
</evidence>
<evidence type="ECO:0000313" key="10">
    <source>
        <dbReference type="EMBL" id="SUZ72651.1"/>
    </source>
</evidence>
<dbReference type="InterPro" id="IPR026017">
    <property type="entry name" value="Lumazine-bd_dom"/>
</dbReference>
<keyword evidence="6" id="KW-0686">Riboflavin biosynthesis</keyword>
<comment type="pathway">
    <text evidence="3">Cofactor biosynthesis; riboflavin biosynthesis; riboflavin from 2-hydroxy-3-oxobutyl phosphate and 5-amino-6-(D-ribitylamino)uracil: step 2/2.</text>
</comment>
<dbReference type="InterPro" id="IPR023366">
    <property type="entry name" value="ATP_synth_asu-like_sf"/>
</dbReference>
<name>A0A381Q032_9ZZZZ</name>
<reference evidence="10" key="1">
    <citation type="submission" date="2018-05" db="EMBL/GenBank/DDBJ databases">
        <authorList>
            <person name="Lanie J.A."/>
            <person name="Ng W.-L."/>
            <person name="Kazmierczak K.M."/>
            <person name="Andrzejewski T.M."/>
            <person name="Davidsen T.M."/>
            <person name="Wayne K.J."/>
            <person name="Tettelin H."/>
            <person name="Glass J.I."/>
            <person name="Rusch D."/>
            <person name="Podicherti R."/>
            <person name="Tsui H.-C.T."/>
            <person name="Winkler M.E."/>
        </authorList>
    </citation>
    <scope>NUCLEOTIDE SEQUENCE</scope>
</reference>
<dbReference type="PIRSF" id="PIRSF000498">
    <property type="entry name" value="Riboflavin_syn_A"/>
    <property type="match status" value="1"/>
</dbReference>
<dbReference type="EC" id="2.5.1.9" evidence="4"/>
<feature type="domain" description="Lumazine-binding" evidence="9">
    <location>
        <begin position="1"/>
        <end position="97"/>
    </location>
</feature>
<evidence type="ECO:0000256" key="8">
    <source>
        <dbReference type="ARBA" id="ARBA00022737"/>
    </source>
</evidence>
<proteinExistence type="predicted"/>
<dbReference type="PROSITE" id="PS51177">
    <property type="entry name" value="LUMAZINE_BIND"/>
    <property type="match status" value="2"/>
</dbReference>
<dbReference type="Gene3D" id="2.40.30.20">
    <property type="match status" value="2"/>
</dbReference>
<dbReference type="NCBIfam" id="NF006767">
    <property type="entry name" value="PRK09289.1"/>
    <property type="match status" value="1"/>
</dbReference>
<evidence type="ECO:0000256" key="1">
    <source>
        <dbReference type="ARBA" id="ARBA00000968"/>
    </source>
</evidence>
<dbReference type="PANTHER" id="PTHR21098:SF12">
    <property type="entry name" value="RIBOFLAVIN SYNTHASE"/>
    <property type="match status" value="1"/>
</dbReference>
<dbReference type="CDD" id="cd00402">
    <property type="entry name" value="Riboflavin_synthase_like"/>
    <property type="match status" value="1"/>
</dbReference>
<dbReference type="NCBIfam" id="NF009566">
    <property type="entry name" value="PRK13020.1"/>
    <property type="match status" value="1"/>
</dbReference>
<organism evidence="10">
    <name type="scientific">marine metagenome</name>
    <dbReference type="NCBI Taxonomy" id="408172"/>
    <lineage>
        <taxon>unclassified sequences</taxon>
        <taxon>metagenomes</taxon>
        <taxon>ecological metagenomes</taxon>
    </lineage>
</organism>
<evidence type="ECO:0000256" key="5">
    <source>
        <dbReference type="ARBA" id="ARBA00013950"/>
    </source>
</evidence>
<keyword evidence="8" id="KW-0677">Repeat</keyword>
<accession>A0A381Q032</accession>
<dbReference type="GO" id="GO:0004746">
    <property type="term" value="F:riboflavin synthase activity"/>
    <property type="evidence" value="ECO:0007669"/>
    <property type="project" value="UniProtKB-EC"/>
</dbReference>
<dbReference type="Pfam" id="PF00677">
    <property type="entry name" value="Lum_binding"/>
    <property type="match status" value="2"/>
</dbReference>
<gene>
    <name evidence="10" type="ORF">METZ01_LOCUS25505</name>
</gene>
<keyword evidence="7" id="KW-0808">Transferase</keyword>
<dbReference type="NCBIfam" id="TIGR00187">
    <property type="entry name" value="ribE"/>
    <property type="match status" value="1"/>
</dbReference>
<dbReference type="FunFam" id="2.40.30.20:FF:000003">
    <property type="entry name" value="Riboflavin synthase, alpha subunit"/>
    <property type="match status" value="1"/>
</dbReference>
<dbReference type="InterPro" id="IPR001783">
    <property type="entry name" value="Lumazine-bd"/>
</dbReference>
<evidence type="ECO:0000256" key="4">
    <source>
        <dbReference type="ARBA" id="ARBA00012827"/>
    </source>
</evidence>
<protein>
    <recommendedName>
        <fullName evidence="5">Riboflavin synthase</fullName>
        <ecNumber evidence="4">2.5.1.9</ecNumber>
    </recommendedName>
</protein>
<evidence type="ECO:0000256" key="7">
    <source>
        <dbReference type="ARBA" id="ARBA00022679"/>
    </source>
</evidence>
<dbReference type="SUPFAM" id="SSF63380">
    <property type="entry name" value="Riboflavin synthase domain-like"/>
    <property type="match status" value="2"/>
</dbReference>
<evidence type="ECO:0000256" key="2">
    <source>
        <dbReference type="ARBA" id="ARBA00002803"/>
    </source>
</evidence>
<evidence type="ECO:0000256" key="3">
    <source>
        <dbReference type="ARBA" id="ARBA00004887"/>
    </source>
</evidence>
<dbReference type="PANTHER" id="PTHR21098">
    <property type="entry name" value="RIBOFLAVIN SYNTHASE ALPHA CHAIN"/>
    <property type="match status" value="1"/>
</dbReference>
<evidence type="ECO:0000259" key="9">
    <source>
        <dbReference type="PROSITE" id="PS51177"/>
    </source>
</evidence>
<comment type="function">
    <text evidence="2">Catalyzes the dismutation of two molecules of 6,7-dimethyl-8-ribityllumazine, resulting in the formation of riboflavin and 5-amino-6-(D-ribitylamino)uracil.</text>
</comment>
<feature type="domain" description="Lumazine-binding" evidence="9">
    <location>
        <begin position="98"/>
        <end position="194"/>
    </location>
</feature>
<dbReference type="InterPro" id="IPR017938">
    <property type="entry name" value="Riboflavin_synthase-like_b-brl"/>
</dbReference>
<comment type="catalytic activity">
    <reaction evidence="1">
        <text>2 6,7-dimethyl-8-(1-D-ribityl)lumazine + H(+) = 5-amino-6-(D-ribitylamino)uracil + riboflavin</text>
        <dbReference type="Rhea" id="RHEA:20772"/>
        <dbReference type="ChEBI" id="CHEBI:15378"/>
        <dbReference type="ChEBI" id="CHEBI:15934"/>
        <dbReference type="ChEBI" id="CHEBI:57986"/>
        <dbReference type="ChEBI" id="CHEBI:58201"/>
        <dbReference type="EC" id="2.5.1.9"/>
    </reaction>
</comment>